<dbReference type="InterPro" id="IPR029056">
    <property type="entry name" value="Ribokinase-like"/>
</dbReference>
<dbReference type="Gene3D" id="3.30.1110.10">
    <property type="match status" value="1"/>
</dbReference>
<organism evidence="13">
    <name type="scientific">Chromera velia CCMP2878</name>
    <dbReference type="NCBI Taxonomy" id="1169474"/>
    <lineage>
        <taxon>Eukaryota</taxon>
        <taxon>Sar</taxon>
        <taxon>Alveolata</taxon>
        <taxon>Colpodellida</taxon>
        <taxon>Chromeraceae</taxon>
        <taxon>Chromera</taxon>
    </lineage>
</organism>
<dbReference type="GO" id="GO:0005829">
    <property type="term" value="C:cytosol"/>
    <property type="evidence" value="ECO:0007669"/>
    <property type="project" value="TreeGrafter"/>
</dbReference>
<dbReference type="PANTHER" id="PTHR45769">
    <property type="entry name" value="ADENOSINE KINASE"/>
    <property type="match status" value="1"/>
</dbReference>
<feature type="domain" description="Carbohydrate kinase PfkB" evidence="12">
    <location>
        <begin position="97"/>
        <end position="268"/>
    </location>
</feature>
<evidence type="ECO:0000259" key="12">
    <source>
        <dbReference type="Pfam" id="PF00294"/>
    </source>
</evidence>
<proteinExistence type="inferred from homology"/>
<evidence type="ECO:0000256" key="6">
    <source>
        <dbReference type="ARBA" id="ARBA00022726"/>
    </source>
</evidence>
<evidence type="ECO:0000256" key="8">
    <source>
        <dbReference type="ARBA" id="ARBA00022777"/>
    </source>
</evidence>
<dbReference type="CDD" id="cd01168">
    <property type="entry name" value="adenosine_kinase"/>
    <property type="match status" value="1"/>
</dbReference>
<evidence type="ECO:0000256" key="4">
    <source>
        <dbReference type="ARBA" id="ARBA00012119"/>
    </source>
</evidence>
<feature type="region of interest" description="Disordered" evidence="11">
    <location>
        <begin position="302"/>
        <end position="321"/>
    </location>
</feature>
<dbReference type="GO" id="GO:0006166">
    <property type="term" value="P:purine ribonucleoside salvage"/>
    <property type="evidence" value="ECO:0007669"/>
    <property type="project" value="UniProtKB-KW"/>
</dbReference>
<dbReference type="Gene3D" id="3.40.1190.20">
    <property type="match status" value="1"/>
</dbReference>
<keyword evidence="8 10" id="KW-0418">Kinase</keyword>
<dbReference type="GO" id="GO:0004001">
    <property type="term" value="F:adenosine kinase activity"/>
    <property type="evidence" value="ECO:0007669"/>
    <property type="project" value="UniProtKB-UniRule"/>
</dbReference>
<dbReference type="SUPFAM" id="SSF53613">
    <property type="entry name" value="Ribokinase-like"/>
    <property type="match status" value="1"/>
</dbReference>
<dbReference type="GO" id="GO:0005634">
    <property type="term" value="C:nucleus"/>
    <property type="evidence" value="ECO:0007669"/>
    <property type="project" value="TreeGrafter"/>
</dbReference>
<feature type="region of interest" description="Disordered" evidence="11">
    <location>
        <begin position="1"/>
        <end position="43"/>
    </location>
</feature>
<keyword evidence="7 10" id="KW-0547">Nucleotide-binding</keyword>
<protein>
    <recommendedName>
        <fullName evidence="4 10">Adenosine kinase</fullName>
        <shortName evidence="10">AK</shortName>
        <ecNumber evidence="4 10">2.7.1.20</ecNumber>
    </recommendedName>
    <alternativeName>
        <fullName evidence="10">Adenosine 5'-phosphotransferase</fullName>
    </alternativeName>
</protein>
<keyword evidence="5 10" id="KW-0808">Transferase</keyword>
<dbReference type="AlphaFoldDB" id="A0A0G4IEE8"/>
<dbReference type="InterPro" id="IPR001805">
    <property type="entry name" value="Adenokinase"/>
</dbReference>
<dbReference type="GO" id="GO:0044209">
    <property type="term" value="P:AMP salvage"/>
    <property type="evidence" value="ECO:0007669"/>
    <property type="project" value="UniProtKB-UniRule"/>
</dbReference>
<comment type="catalytic activity">
    <reaction evidence="10">
        <text>adenosine + ATP = AMP + ADP + H(+)</text>
        <dbReference type="Rhea" id="RHEA:20824"/>
        <dbReference type="ChEBI" id="CHEBI:15378"/>
        <dbReference type="ChEBI" id="CHEBI:16335"/>
        <dbReference type="ChEBI" id="CHEBI:30616"/>
        <dbReference type="ChEBI" id="CHEBI:456215"/>
        <dbReference type="ChEBI" id="CHEBI:456216"/>
        <dbReference type="EC" id="2.7.1.20"/>
    </reaction>
</comment>
<evidence type="ECO:0000256" key="7">
    <source>
        <dbReference type="ARBA" id="ARBA00022741"/>
    </source>
</evidence>
<name>A0A0G4IEE8_9ALVE</name>
<comment type="pathway">
    <text evidence="2 10">Purine metabolism; AMP biosynthesis via salvage pathway; AMP from adenosine: step 1/1.</text>
</comment>
<evidence type="ECO:0000256" key="10">
    <source>
        <dbReference type="RuleBase" id="RU368116"/>
    </source>
</evidence>
<dbReference type="Pfam" id="PF00294">
    <property type="entry name" value="PfkB"/>
    <property type="match status" value="1"/>
</dbReference>
<dbReference type="InterPro" id="IPR011611">
    <property type="entry name" value="PfkB_dom"/>
</dbReference>
<evidence type="ECO:0000256" key="2">
    <source>
        <dbReference type="ARBA" id="ARBA00004801"/>
    </source>
</evidence>
<gene>
    <name evidence="13" type="ORF">Cvel_13699</name>
</gene>
<evidence type="ECO:0000256" key="9">
    <source>
        <dbReference type="ARBA" id="ARBA00022840"/>
    </source>
</evidence>
<dbReference type="GO" id="GO:0005524">
    <property type="term" value="F:ATP binding"/>
    <property type="evidence" value="ECO:0007669"/>
    <property type="project" value="UniProtKB-UniRule"/>
</dbReference>
<keyword evidence="10" id="KW-0460">Magnesium</keyword>
<accession>A0A0G4IEE8</accession>
<reference evidence="13" key="1">
    <citation type="submission" date="2014-11" db="EMBL/GenBank/DDBJ databases">
        <authorList>
            <person name="Otto D Thomas"/>
            <person name="Naeem Raeece"/>
        </authorList>
    </citation>
    <scope>NUCLEOTIDE SEQUENCE</scope>
</reference>
<evidence type="ECO:0000256" key="1">
    <source>
        <dbReference type="ARBA" id="ARBA00001946"/>
    </source>
</evidence>
<evidence type="ECO:0000256" key="3">
    <source>
        <dbReference type="ARBA" id="ARBA00010688"/>
    </source>
</evidence>
<evidence type="ECO:0000313" key="13">
    <source>
        <dbReference type="EMBL" id="CEM55622.1"/>
    </source>
</evidence>
<evidence type="ECO:0000256" key="11">
    <source>
        <dbReference type="SAM" id="MobiDB-lite"/>
    </source>
</evidence>
<feature type="compositionally biased region" description="Basic and acidic residues" evidence="11">
    <location>
        <begin position="34"/>
        <end position="43"/>
    </location>
</feature>
<dbReference type="GO" id="GO:0006144">
    <property type="term" value="P:purine nucleobase metabolic process"/>
    <property type="evidence" value="ECO:0007669"/>
    <property type="project" value="TreeGrafter"/>
</dbReference>
<dbReference type="EMBL" id="CDMZ01005894">
    <property type="protein sequence ID" value="CEM55622.1"/>
    <property type="molecule type" value="Genomic_DNA"/>
</dbReference>
<keyword evidence="9 10" id="KW-0067">ATP-binding</keyword>
<dbReference type="PANTHER" id="PTHR45769:SF3">
    <property type="entry name" value="ADENOSINE KINASE"/>
    <property type="match status" value="1"/>
</dbReference>
<sequence>MADGLTAEPEHFEIDAPEETPQDAQLSSSSSPKSKLEREGSRDVDAVNLKESARPALVAIGDALLEMTASVGELYIERYGLQKNRHVLGDETHIPLFRDLWEHHTPELCNTGSTQTAIRCCQALLDTPYAAAVICSVGNDQFAQAMEELNDAEEVLSLFVRIPEKPTGMSAALCNNNERAQVTNLAANNDFPLDHLRFKVWDYVEDSSICFASGLFLTACPPALLVLAQHCAKAGKPFCLDLAAPFVVEFYLEGLRSLIPYCDYIFASGKGVALGGKWEEGGGGTHCKAELSMYARAMHMNPEGGSESRHHGSSSNSAGGHGGAFGTQGALSLEDIAARLASSPKANVDSRRSVRLFMGLSGE</sequence>
<evidence type="ECO:0000256" key="5">
    <source>
        <dbReference type="ARBA" id="ARBA00022679"/>
    </source>
</evidence>
<dbReference type="PRINTS" id="PR00989">
    <property type="entry name" value="ADENOKINASE"/>
</dbReference>
<keyword evidence="6 10" id="KW-0660">Purine salvage</keyword>
<comment type="function">
    <text evidence="10">ATP dependent phosphorylation of adenosine and other related nucleoside analogs to monophosphate derivatives.</text>
</comment>
<dbReference type="UniPathway" id="UPA00588">
    <property type="reaction ID" value="UER00659"/>
</dbReference>
<comment type="similarity">
    <text evidence="3 10">Belongs to the carbohydrate kinase PfkB family.</text>
</comment>
<comment type="cofactor">
    <cofactor evidence="1 10">
        <name>Mg(2+)</name>
        <dbReference type="ChEBI" id="CHEBI:18420"/>
    </cofactor>
</comment>
<dbReference type="VEuPathDB" id="CryptoDB:Cvel_13699"/>
<dbReference type="EC" id="2.7.1.20" evidence="4 10"/>
<dbReference type="PhylomeDB" id="A0A0G4IEE8"/>